<gene>
    <name evidence="1" type="ORF">C441_04229</name>
</gene>
<reference evidence="1 2" key="1">
    <citation type="journal article" date="2014" name="PLoS Genet.">
        <title>Phylogenetically driven sequencing of extremely halophilic archaea reveals strategies for static and dynamic osmo-response.</title>
        <authorList>
            <person name="Becker E.A."/>
            <person name="Seitzer P.M."/>
            <person name="Tritt A."/>
            <person name="Larsen D."/>
            <person name="Krusor M."/>
            <person name="Yao A.I."/>
            <person name="Wu D."/>
            <person name="Madern D."/>
            <person name="Eisen J.A."/>
            <person name="Darling A.E."/>
            <person name="Facciotti M.T."/>
        </authorList>
    </citation>
    <scope>NUCLEOTIDE SEQUENCE [LARGE SCALE GENOMIC DNA]</scope>
    <source>
        <strain evidence="1 2">ATCC BAA-897</strain>
    </source>
</reference>
<name>M0ILI1_9EURY</name>
<evidence type="ECO:0000313" key="1">
    <source>
        <dbReference type="EMBL" id="ELZ96718.1"/>
    </source>
</evidence>
<protein>
    <submittedName>
        <fullName evidence="1">Uncharacterized protein</fullName>
    </submittedName>
</protein>
<sequence>MTRTRAVSIPFWVSIALRPVLARARIDDEAVFQSRSGFLLPCDDIDDETVTLRDVVSIPFWVSIALR</sequence>
<dbReference type="EMBL" id="AOLM01000006">
    <property type="protein sequence ID" value="ELZ96718.1"/>
    <property type="molecule type" value="Genomic_DNA"/>
</dbReference>
<evidence type="ECO:0000313" key="2">
    <source>
        <dbReference type="Proteomes" id="UP000011508"/>
    </source>
</evidence>
<proteinExistence type="predicted"/>
<dbReference type="AlphaFoldDB" id="M0ILI1"/>
<accession>M0ILI1</accession>
<comment type="caution">
    <text evidence="1">The sequence shown here is derived from an EMBL/GenBank/DDBJ whole genome shotgun (WGS) entry which is preliminary data.</text>
</comment>
<keyword evidence="2" id="KW-1185">Reference proteome</keyword>
<feature type="non-terminal residue" evidence="1">
    <location>
        <position position="67"/>
    </location>
</feature>
<organism evidence="1 2">
    <name type="scientific">Haloferax sulfurifontis ATCC BAA-897</name>
    <dbReference type="NCBI Taxonomy" id="662480"/>
    <lineage>
        <taxon>Archaea</taxon>
        <taxon>Methanobacteriati</taxon>
        <taxon>Methanobacteriota</taxon>
        <taxon>Stenosarchaea group</taxon>
        <taxon>Halobacteria</taxon>
        <taxon>Halobacteriales</taxon>
        <taxon>Haloferacaceae</taxon>
        <taxon>Haloferax</taxon>
    </lineage>
</organism>
<dbReference type="Proteomes" id="UP000011508">
    <property type="component" value="Unassembled WGS sequence"/>
</dbReference>